<accession>A0A8D9FRV1</accession>
<proteinExistence type="predicted"/>
<evidence type="ECO:0000313" key="1">
    <source>
        <dbReference type="EMBL" id="CAG7579810.1"/>
    </source>
</evidence>
<organism evidence="1">
    <name type="scientific">uncultured marine phage</name>
    <dbReference type="NCBI Taxonomy" id="707152"/>
    <lineage>
        <taxon>Viruses</taxon>
        <taxon>environmental samples</taxon>
    </lineage>
</organism>
<protein>
    <submittedName>
        <fullName evidence="1">Uncharacterized protein</fullName>
    </submittedName>
</protein>
<gene>
    <name evidence="1" type="ORF">SLAVMIC_00105</name>
</gene>
<dbReference type="EMBL" id="OU342829">
    <property type="protein sequence ID" value="CAG7579810.1"/>
    <property type="molecule type" value="Genomic_DNA"/>
</dbReference>
<name>A0A8D9FRV1_9VIRU</name>
<sequence>MKFLVEYMNYNTKDSKVPTRSVEVSGEEAIEIYFENCDYWKLRDTRELTSDQERSGVPDILTLSRGAQVNRQFSTIDPKGKMRGSKNTSNEYTNLMDNILDSWGGYPRRSESLIMSTDFIRKNIMIPFKGSMVGICPSDDLWWSFKGLNGMVMDDFNRNFLKTFDIDMDDLSNPPSKEDLMKINLDESMRLCKLDTEKTGSRFMGQDGTCKLVNNIWSKLEQGSEVKISLYEFLDFILDPNRNDFRLIRSEDFQSLDKDRYFKKECWSDGKFLTVNKDSYNWFLNKVINDPRYKH</sequence>
<reference evidence="1" key="1">
    <citation type="submission" date="2021-06" db="EMBL/GenBank/DDBJ databases">
        <authorList>
            <person name="Gannon L."/>
            <person name="Redgwell R T."/>
            <person name="Michniewski S."/>
            <person name="Harrison D C."/>
            <person name="Millard A."/>
        </authorList>
    </citation>
    <scope>NUCLEOTIDE SEQUENCE</scope>
</reference>